<protein>
    <recommendedName>
        <fullName evidence="7 8">Major capsid protein L1</fullName>
    </recommendedName>
</protein>
<evidence type="ECO:0000256" key="6">
    <source>
        <dbReference type="ARBA" id="ARBA00023296"/>
    </source>
</evidence>
<keyword evidence="4 7" id="KW-0946">Virion</keyword>
<dbReference type="GO" id="GO:0075509">
    <property type="term" value="P:endocytosis involved in viral entry into host cell"/>
    <property type="evidence" value="ECO:0007669"/>
    <property type="project" value="UniProtKB-KW"/>
</dbReference>
<dbReference type="GO" id="GO:0005198">
    <property type="term" value="F:structural molecule activity"/>
    <property type="evidence" value="ECO:0007669"/>
    <property type="project" value="UniProtKB-UniRule"/>
</dbReference>
<keyword evidence="7" id="KW-1162">Viral penetration into host cytoplasm</keyword>
<keyword evidence="2 7" id="KW-0945">Host-virus interaction</keyword>
<comment type="subunit">
    <text evidence="7">Self-assembles into homopentamers. The capsid has an icosahedral symmetry and consists of 72 capsomers, with each capsomer being a pentamer of L1. Interacts with the minor capsid protein L2; this interaction is necessary for viral genome encapsidation. Interacts with protein E2; this interaction enhances E2-dependent replication and transcription activation.</text>
</comment>
<evidence type="ECO:0000256" key="5">
    <source>
        <dbReference type="ARBA" id="ARBA00022921"/>
    </source>
</evidence>
<evidence type="ECO:0000256" key="3">
    <source>
        <dbReference type="ARBA" id="ARBA00022804"/>
    </source>
</evidence>
<reference evidence="9" key="1">
    <citation type="journal article" date="2018" name="Nat. Med.">
        <title>Expanded skin virome in DOCK8-deficient patients.</title>
        <authorList>
            <consortium name="NISC Comparative Sequencing Program"/>
            <person name="Tirosh O."/>
            <person name="Conlan S."/>
            <person name="Deming C."/>
            <person name="Lee-Lin S.Q."/>
            <person name="Huang X."/>
            <person name="Su H.C."/>
            <person name="Freeman A.F."/>
            <person name="Segre J.A."/>
            <person name="Kong H.H."/>
        </authorList>
    </citation>
    <scope>NUCLEOTIDE SEQUENCE</scope>
    <source>
        <strain evidence="9">HPV-mSK_190</strain>
    </source>
</reference>
<name>A0A385PKH7_9PAPI</name>
<gene>
    <name evidence="7 8" type="primary">L1</name>
</gene>
<dbReference type="GO" id="GO:0042025">
    <property type="term" value="C:host cell nucleus"/>
    <property type="evidence" value="ECO:0007669"/>
    <property type="project" value="UniProtKB-SubCell"/>
</dbReference>
<dbReference type="PRINTS" id="PR00865">
    <property type="entry name" value="HPVCAPSIDL1"/>
</dbReference>
<dbReference type="InterPro" id="IPR002210">
    <property type="entry name" value="Capsid_L1_Papillomavir"/>
</dbReference>
<keyword evidence="7" id="KW-1048">Host nucleus</keyword>
<comment type="function">
    <text evidence="7 8">Forms an icosahedral capsid with a T=7 symmetry and a 50 nm diameter. The capsid is composed of 72 pentamers linked to each other by disulfide bonds and associated with L2 proteins. Binds to heparan sulfate proteoglycans on cell surface of basal layer keratinocytes to provide initial virion attachment. This binding mediates a conformational change in the virus capsid that facilitates efficient infection. The virion enters the host cell via endocytosis. During virus trafficking, L1 protein dissociates from the viral DNA and the genomic DNA is released to the host nucleus. The virion assembly takes place within the cell nucleus. Encapsulates the genomic DNA together with protein L2.</text>
</comment>
<feature type="disulfide bond" description="Interchain (with Cys-179)" evidence="7">
    <location>
        <position position="442"/>
    </location>
</feature>
<dbReference type="Pfam" id="PF00500">
    <property type="entry name" value="Late_protein_L1"/>
    <property type="match status" value="1"/>
</dbReference>
<dbReference type="EMBL" id="MH777332">
    <property type="protein sequence ID" value="AYA94451.1"/>
    <property type="molecule type" value="Genomic_DNA"/>
</dbReference>
<dbReference type="HAMAP" id="MF_04002">
    <property type="entry name" value="PPV_L1"/>
    <property type="match status" value="1"/>
</dbReference>
<keyword evidence="7" id="KW-1015">Disulfide bond</keyword>
<keyword evidence="8" id="KW-1145">T=7 icosahedral capsid protein</keyword>
<dbReference type="GO" id="GO:0039620">
    <property type="term" value="C:T=7 icosahedral viral capsid"/>
    <property type="evidence" value="ECO:0007669"/>
    <property type="project" value="UniProtKB-UniRule"/>
</dbReference>
<evidence type="ECO:0000313" key="9">
    <source>
        <dbReference type="EMBL" id="AYA94451.1"/>
    </source>
</evidence>
<dbReference type="InterPro" id="IPR011222">
    <property type="entry name" value="dsDNA_vir_gr_I_capsid"/>
</dbReference>
<keyword evidence="6 7" id="KW-1160">Virus entry into host cell</keyword>
<evidence type="ECO:0000256" key="7">
    <source>
        <dbReference type="HAMAP-Rule" id="MF_04002"/>
    </source>
</evidence>
<proteinExistence type="inferred from homology"/>
<evidence type="ECO:0000256" key="1">
    <source>
        <dbReference type="ARBA" id="ARBA00022561"/>
    </source>
</evidence>
<keyword evidence="3 7" id="KW-1161">Viral attachment to host cell</keyword>
<organism evidence="9">
    <name type="scientific">Human papillomavirus</name>
    <dbReference type="NCBI Taxonomy" id="10566"/>
    <lineage>
        <taxon>Viruses</taxon>
        <taxon>Monodnaviria</taxon>
        <taxon>Shotokuvirae</taxon>
        <taxon>Cossaviricota</taxon>
        <taxon>Papovaviricetes</taxon>
        <taxon>Zurhausenvirales</taxon>
        <taxon>Papillomaviridae</taxon>
    </lineage>
</organism>
<evidence type="ECO:0000256" key="2">
    <source>
        <dbReference type="ARBA" id="ARBA00022581"/>
    </source>
</evidence>
<dbReference type="InterPro" id="IPR036973">
    <property type="entry name" value="Capsid_L1_sf_Papillomavir"/>
</dbReference>
<comment type="subcellular location">
    <subcellularLocation>
        <location evidence="7">Virion</location>
    </subcellularLocation>
    <subcellularLocation>
        <location evidence="7">Host nucleus</location>
    </subcellularLocation>
</comment>
<keyword evidence="7" id="KW-1164">Virus endocytosis by host</keyword>
<dbReference type="SUPFAM" id="SSF88648">
    <property type="entry name" value="Group I dsDNA viruses"/>
    <property type="match status" value="1"/>
</dbReference>
<comment type="similarity">
    <text evidence="7 8">Belongs to the papillomaviridae L1 protein family.</text>
</comment>
<evidence type="ECO:0000256" key="8">
    <source>
        <dbReference type="RuleBase" id="RU361248"/>
    </source>
</evidence>
<accession>A0A385PKH7</accession>
<dbReference type="Gene3D" id="2.60.175.20">
    <property type="entry name" value="Major capsid L1 (late) superfamily, Papillomavirus"/>
    <property type="match status" value="2"/>
</dbReference>
<keyword evidence="1 7" id="KW-0167">Capsid protein</keyword>
<feature type="disulfide bond" description="Interchain (with Cys-442)" evidence="7">
    <location>
        <position position="179"/>
    </location>
</feature>
<dbReference type="GO" id="GO:0019062">
    <property type="term" value="P:virion attachment to host cell"/>
    <property type="evidence" value="ECO:0007669"/>
    <property type="project" value="UniProtKB-UniRule"/>
</dbReference>
<evidence type="ECO:0000256" key="4">
    <source>
        <dbReference type="ARBA" id="ARBA00022844"/>
    </source>
</evidence>
<sequence length="521" mass="59549">MSLWLQNSGTVYLPPSKPVAKVYNTDEYVEGTGYYFYVGTNRLLIVGHPYYDIYSSVDETKVTVPKVSANQYRVMRLMLPDPNKFAIADGCVFNPERERLVWRLTGIEIGRGGPLGISPTGHPYFNKYVDTENPSVYPPKRDDEKDYRMDISMDPKQVQLFIVGCVPPTGKFWDTTKPCPNEQGSPGDCPPIELRHTIIQDGDMCEIGFGNANFENFQQDRAGVPLELTNEISIWPDFLKMTKNIYGDEIFFYNKREQMFSRHSFAKAGIDGDDLPTTSYLHPNNTDNALPQNNLGPYSYYSIPSGSLVSSDANMFNRPYWLHKSLGANNGILWGNQCFVTVVDNTRNINFSLSIKKDNQPIDDSSYKYKSGDFKNYLRHTEEYEVEMIIELCKIPLNADVLAHLNVMNPDILDDWDLAFVPPPPEGIQDIYRYIKSVATKCPADIEPPEKKDKWSEYTFWTIDLKERVSAELDQFSLGKRFLYQSGILKNKKINNCPQTLACKTCPQTTCRKGTKRKRRS</sequence>
<keyword evidence="5 7" id="KW-0426">Late protein</keyword>